<protein>
    <submittedName>
        <fullName evidence="2">Uncharacterized protein</fullName>
    </submittedName>
</protein>
<accession>A0A3G9IHW9</accession>
<keyword evidence="3" id="KW-1185">Reference proteome</keyword>
<evidence type="ECO:0000313" key="2">
    <source>
        <dbReference type="EMBL" id="BBH18590.1"/>
    </source>
</evidence>
<keyword evidence="1" id="KW-0472">Membrane</keyword>
<dbReference type="KEGG" id="nbe:Back2_28770"/>
<dbReference type="AlphaFoldDB" id="A0A3G9IHW9"/>
<organism evidence="2 3">
    <name type="scientific">Nocardioides baekrokdamisoli</name>
    <dbReference type="NCBI Taxonomy" id="1804624"/>
    <lineage>
        <taxon>Bacteria</taxon>
        <taxon>Bacillati</taxon>
        <taxon>Actinomycetota</taxon>
        <taxon>Actinomycetes</taxon>
        <taxon>Propionibacteriales</taxon>
        <taxon>Nocardioidaceae</taxon>
        <taxon>Nocardioides</taxon>
    </lineage>
</organism>
<keyword evidence="1" id="KW-0812">Transmembrane</keyword>
<dbReference type="EMBL" id="AP019307">
    <property type="protein sequence ID" value="BBH18590.1"/>
    <property type="molecule type" value="Genomic_DNA"/>
</dbReference>
<proteinExistence type="predicted"/>
<sequence>MNPIKAHDGGVTSLQPRAYVSRAGRYASAGAAIAGFIGALAGLVIGLDTYAPTAWFAVFEIGIPAAMVGGLLGLLVAGAVHGWRHSVGGR</sequence>
<dbReference type="Proteomes" id="UP000271573">
    <property type="component" value="Chromosome"/>
</dbReference>
<keyword evidence="1" id="KW-1133">Transmembrane helix</keyword>
<name>A0A3G9IHW9_9ACTN</name>
<feature type="transmembrane region" description="Helical" evidence="1">
    <location>
        <begin position="26"/>
        <end position="47"/>
    </location>
</feature>
<gene>
    <name evidence="2" type="ORF">Back2_28770</name>
</gene>
<evidence type="ECO:0000313" key="3">
    <source>
        <dbReference type="Proteomes" id="UP000271573"/>
    </source>
</evidence>
<reference evidence="2 3" key="1">
    <citation type="submission" date="2018-11" db="EMBL/GenBank/DDBJ databases">
        <title>Complete genome sequence of Nocardioides baekrokdamisoli strain KCTC 39748.</title>
        <authorList>
            <person name="Kang S.W."/>
            <person name="Lee K.C."/>
            <person name="Kim K.K."/>
            <person name="Kim J.S."/>
            <person name="Kim D.S."/>
            <person name="Ko S.H."/>
            <person name="Yang S.H."/>
            <person name="Shin Y.K."/>
            <person name="Lee J.S."/>
        </authorList>
    </citation>
    <scope>NUCLEOTIDE SEQUENCE [LARGE SCALE GENOMIC DNA]</scope>
    <source>
        <strain evidence="2 3">KCTC 39748</strain>
    </source>
</reference>
<feature type="transmembrane region" description="Helical" evidence="1">
    <location>
        <begin position="53"/>
        <end position="80"/>
    </location>
</feature>
<evidence type="ECO:0000256" key="1">
    <source>
        <dbReference type="SAM" id="Phobius"/>
    </source>
</evidence>